<dbReference type="EMBL" id="JBBJBU010000001">
    <property type="protein sequence ID" value="KAK7207365.1"/>
    <property type="molecule type" value="Genomic_DNA"/>
</dbReference>
<comment type="caution">
    <text evidence="2">The sequence shown here is derived from an EMBL/GenBank/DDBJ whole genome shotgun (WGS) entry which is preliminary data.</text>
</comment>
<dbReference type="Proteomes" id="UP001498771">
    <property type="component" value="Unassembled WGS sequence"/>
</dbReference>
<reference evidence="2 3" key="1">
    <citation type="submission" date="2024-03" db="EMBL/GenBank/DDBJ databases">
        <title>Genome-scale model development and genomic sequencing of the oleaginous clade Lipomyces.</title>
        <authorList>
            <consortium name="Lawrence Berkeley National Laboratory"/>
            <person name="Czajka J.J."/>
            <person name="Han Y."/>
            <person name="Kim J."/>
            <person name="Mondo S.J."/>
            <person name="Hofstad B.A."/>
            <person name="Robles A."/>
            <person name="Haridas S."/>
            <person name="Riley R."/>
            <person name="LaButti K."/>
            <person name="Pangilinan J."/>
            <person name="Andreopoulos W."/>
            <person name="Lipzen A."/>
            <person name="Yan J."/>
            <person name="Wang M."/>
            <person name="Ng V."/>
            <person name="Grigoriev I.V."/>
            <person name="Spatafora J.W."/>
            <person name="Magnuson J.K."/>
            <person name="Baker S.E."/>
            <person name="Pomraning K.R."/>
        </authorList>
    </citation>
    <scope>NUCLEOTIDE SEQUENCE [LARGE SCALE GENOMIC DNA]</scope>
    <source>
        <strain evidence="2 3">Phaff 52-87</strain>
    </source>
</reference>
<feature type="compositionally biased region" description="Low complexity" evidence="1">
    <location>
        <begin position="130"/>
        <end position="163"/>
    </location>
</feature>
<name>A0ABR1FBY2_9ASCO</name>
<sequence length="505" mass="54517">MRMDELPSSAAKRQQPAPVKLVRAQSSSTPQPRHTLSRQPSKASLSTPKTSTPSSVDKRPTVNSHNTISYLPSTVTTRSPRIAGSSPVPPRSSKADSTPQPSSGKKVFYASSQKISPAPALVPASANRQKSSLSTLNTKSTSRLRPSPVLSASAATPSSTTNKPPLPNLSRKSYSSLKNPHGSSSSKVSAAPVPPMPTQTSKFVYANGKEEVLSPRRPPSSSTSSATVSTSTVHSPFYPVNSPPLSSSSFSSGFSAGTGSDEIEDDVTILPHVPSIIAQITPHLPEGISNTSDDNVELEVVEEDIDDLDFNNDEPTDAARVNRKILDLEISNTSLLSINRTLEREMHTQNRELRALRRWIQRNGSAGAPINFDQLSISDSYDEDENQEDSDTDEDDDDATLPKSKKSSSMAPLTERIKYQQEVFQTTQAINSSISKCIASSDFLIKEARGALEFTVTENEMRGRVLSYTDSPAYEEDVAVDETDDPEDQSDPASIDIPAEESEPS</sequence>
<accession>A0ABR1FBY2</accession>
<dbReference type="PANTHER" id="PTHR38701:SF1">
    <property type="entry name" value="UP-REGULATED DURING SEPTATION PROTEIN 1 DOMAIN-CONTAINING PROTEIN"/>
    <property type="match status" value="1"/>
</dbReference>
<organism evidence="2 3">
    <name type="scientific">Myxozyma melibiosi</name>
    <dbReference type="NCBI Taxonomy" id="54550"/>
    <lineage>
        <taxon>Eukaryota</taxon>
        <taxon>Fungi</taxon>
        <taxon>Dikarya</taxon>
        <taxon>Ascomycota</taxon>
        <taxon>Saccharomycotina</taxon>
        <taxon>Lipomycetes</taxon>
        <taxon>Lipomycetales</taxon>
        <taxon>Lipomycetaceae</taxon>
        <taxon>Myxozyma</taxon>
    </lineage>
</organism>
<feature type="compositionally biased region" description="Polar residues" evidence="1">
    <location>
        <begin position="24"/>
        <end position="39"/>
    </location>
</feature>
<evidence type="ECO:0000313" key="3">
    <source>
        <dbReference type="Proteomes" id="UP001498771"/>
    </source>
</evidence>
<feature type="region of interest" description="Disordered" evidence="1">
    <location>
        <begin position="381"/>
        <end position="413"/>
    </location>
</feature>
<evidence type="ECO:0000313" key="2">
    <source>
        <dbReference type="EMBL" id="KAK7207365.1"/>
    </source>
</evidence>
<feature type="region of interest" description="Disordered" evidence="1">
    <location>
        <begin position="1"/>
        <end position="262"/>
    </location>
</feature>
<proteinExistence type="predicted"/>
<feature type="compositionally biased region" description="Low complexity" evidence="1">
    <location>
        <begin position="246"/>
        <end position="260"/>
    </location>
</feature>
<dbReference type="RefSeq" id="XP_064770398.1">
    <property type="nucleotide sequence ID" value="XM_064911422.1"/>
</dbReference>
<feature type="compositionally biased region" description="Acidic residues" evidence="1">
    <location>
        <begin position="473"/>
        <end position="490"/>
    </location>
</feature>
<gene>
    <name evidence="2" type="ORF">BZA70DRAFT_271104</name>
</gene>
<feature type="compositionally biased region" description="Low complexity" evidence="1">
    <location>
        <begin position="180"/>
        <end position="191"/>
    </location>
</feature>
<protein>
    <recommendedName>
        <fullName evidence="4">Hap4 transcription factor heteromerisation domain-containing protein</fullName>
    </recommendedName>
</protein>
<dbReference type="PANTHER" id="PTHR38701">
    <property type="entry name" value="CHROMOSOME 8, WHOLE GENOME SHOTGUN SEQUENCE"/>
    <property type="match status" value="1"/>
</dbReference>
<keyword evidence="3" id="KW-1185">Reference proteome</keyword>
<feature type="compositionally biased region" description="Polar residues" evidence="1">
    <location>
        <begin position="61"/>
        <end position="79"/>
    </location>
</feature>
<feature type="compositionally biased region" description="Low complexity" evidence="1">
    <location>
        <begin position="40"/>
        <end position="55"/>
    </location>
</feature>
<feature type="region of interest" description="Disordered" evidence="1">
    <location>
        <begin position="467"/>
        <end position="505"/>
    </location>
</feature>
<dbReference type="GeneID" id="90036934"/>
<evidence type="ECO:0008006" key="4">
    <source>
        <dbReference type="Google" id="ProtNLM"/>
    </source>
</evidence>
<feature type="compositionally biased region" description="Low complexity" evidence="1">
    <location>
        <begin position="219"/>
        <end position="236"/>
    </location>
</feature>
<feature type="compositionally biased region" description="Acidic residues" evidence="1">
    <location>
        <begin position="381"/>
        <end position="399"/>
    </location>
</feature>
<evidence type="ECO:0000256" key="1">
    <source>
        <dbReference type="SAM" id="MobiDB-lite"/>
    </source>
</evidence>